<keyword evidence="5" id="KW-1185">Reference proteome</keyword>
<dbReference type="GO" id="GO:0000324">
    <property type="term" value="C:fungal-type vacuole"/>
    <property type="evidence" value="ECO:0007669"/>
    <property type="project" value="TreeGrafter"/>
</dbReference>
<protein>
    <recommendedName>
        <fullName evidence="3">Glutaredoxin domain-containing protein</fullName>
    </recommendedName>
</protein>
<dbReference type="SUPFAM" id="SSF52833">
    <property type="entry name" value="Thioredoxin-like"/>
    <property type="match status" value="1"/>
</dbReference>
<gene>
    <name evidence="4" type="ORF">GOMPHAMPRED_000592</name>
</gene>
<proteinExistence type="inferred from homology"/>
<dbReference type="Gene3D" id="3.40.30.10">
    <property type="entry name" value="Glutaredoxin"/>
    <property type="match status" value="1"/>
</dbReference>
<dbReference type="InterPro" id="IPR002109">
    <property type="entry name" value="Glutaredoxin"/>
</dbReference>
<feature type="domain" description="Glutaredoxin" evidence="3">
    <location>
        <begin position="166"/>
        <end position="230"/>
    </location>
</feature>
<dbReference type="GO" id="GO:0004362">
    <property type="term" value="F:glutathione-disulfide reductase (NADPH) activity"/>
    <property type="evidence" value="ECO:0007669"/>
    <property type="project" value="UniProtKB-ARBA"/>
</dbReference>
<dbReference type="Pfam" id="PF00462">
    <property type="entry name" value="Glutaredoxin"/>
    <property type="match status" value="1"/>
</dbReference>
<dbReference type="EMBL" id="CAJPDQ010000001">
    <property type="protein sequence ID" value="CAF9903876.1"/>
    <property type="molecule type" value="Genomic_DNA"/>
</dbReference>
<dbReference type="GO" id="GO:0034599">
    <property type="term" value="P:cellular response to oxidative stress"/>
    <property type="evidence" value="ECO:0007669"/>
    <property type="project" value="TreeGrafter"/>
</dbReference>
<dbReference type="CDD" id="cd03419">
    <property type="entry name" value="GRX_GRXh_1_2_like"/>
    <property type="match status" value="1"/>
</dbReference>
<sequence length="265" mass="29527">MPSQRRIRVFAVLAALFLIVLYYTNRSSQLSDRTFYEKTVKGMNERAAAKKQAEEGPKLNVQPPEDQQQIQQAAEKSRIQGLKEEDQSKDKDLNPKPDVSTKDAANASPVPGSAKKWDMGDESAKATKDERTEEEKDVEAELNSILKRSPSKLRGTRLKVKLTFVVIIFSKTYCPYSKKAKAIFEKYSITPSPFIVELNEHKMGAKLQDKLEKVTGRRTVPNVLISGHSIGGGDDVGALHEKGELIDKIKSLGGKRIMEIGLKKA</sequence>
<feature type="compositionally biased region" description="Low complexity" evidence="2">
    <location>
        <begin position="62"/>
        <end position="74"/>
    </location>
</feature>
<accession>A0A8H3EJ22</accession>
<evidence type="ECO:0000313" key="5">
    <source>
        <dbReference type="Proteomes" id="UP000664169"/>
    </source>
</evidence>
<dbReference type="PROSITE" id="PS51354">
    <property type="entry name" value="GLUTAREDOXIN_2"/>
    <property type="match status" value="1"/>
</dbReference>
<feature type="region of interest" description="Disordered" evidence="2">
    <location>
        <begin position="46"/>
        <end position="138"/>
    </location>
</feature>
<feature type="compositionally biased region" description="Basic and acidic residues" evidence="2">
    <location>
        <begin position="75"/>
        <end position="101"/>
    </location>
</feature>
<evidence type="ECO:0000256" key="1">
    <source>
        <dbReference type="ARBA" id="ARBA00009630"/>
    </source>
</evidence>
<dbReference type="PANTHER" id="PTHR45694">
    <property type="entry name" value="GLUTAREDOXIN 2"/>
    <property type="match status" value="1"/>
</dbReference>
<dbReference type="FunFam" id="3.40.30.10:FF:000093">
    <property type="entry name" value="Glutaredoxin 2"/>
    <property type="match status" value="1"/>
</dbReference>
<dbReference type="PANTHER" id="PTHR45694:SF5">
    <property type="entry name" value="GLUTAREDOXIN 2"/>
    <property type="match status" value="1"/>
</dbReference>
<dbReference type="PRINTS" id="PR00160">
    <property type="entry name" value="GLUTAREDOXIN"/>
</dbReference>
<dbReference type="NCBIfam" id="TIGR02180">
    <property type="entry name" value="GRX_euk"/>
    <property type="match status" value="1"/>
</dbReference>
<name>A0A8H3EJ22_9LECA</name>
<dbReference type="InterPro" id="IPR036249">
    <property type="entry name" value="Thioredoxin-like_sf"/>
</dbReference>
<feature type="compositionally biased region" description="Basic and acidic residues" evidence="2">
    <location>
        <begin position="46"/>
        <end position="57"/>
    </location>
</feature>
<evidence type="ECO:0000256" key="2">
    <source>
        <dbReference type="SAM" id="MobiDB-lite"/>
    </source>
</evidence>
<dbReference type="Proteomes" id="UP000664169">
    <property type="component" value="Unassembled WGS sequence"/>
</dbReference>
<reference evidence="4" key="1">
    <citation type="submission" date="2021-03" db="EMBL/GenBank/DDBJ databases">
        <authorList>
            <person name="Tagirdzhanova G."/>
        </authorList>
    </citation>
    <scope>NUCLEOTIDE SEQUENCE</scope>
</reference>
<dbReference type="InterPro" id="IPR014025">
    <property type="entry name" value="Glutaredoxin_subgr"/>
</dbReference>
<dbReference type="AlphaFoldDB" id="A0A8H3EJ22"/>
<dbReference type="OrthoDB" id="423313at2759"/>
<organism evidence="4 5">
    <name type="scientific">Gomphillus americanus</name>
    <dbReference type="NCBI Taxonomy" id="1940652"/>
    <lineage>
        <taxon>Eukaryota</taxon>
        <taxon>Fungi</taxon>
        <taxon>Dikarya</taxon>
        <taxon>Ascomycota</taxon>
        <taxon>Pezizomycotina</taxon>
        <taxon>Lecanoromycetes</taxon>
        <taxon>OSLEUM clade</taxon>
        <taxon>Ostropomycetidae</taxon>
        <taxon>Ostropales</taxon>
        <taxon>Graphidaceae</taxon>
        <taxon>Gomphilloideae</taxon>
        <taxon>Gomphillus</taxon>
    </lineage>
</organism>
<evidence type="ECO:0000313" key="4">
    <source>
        <dbReference type="EMBL" id="CAF9903876.1"/>
    </source>
</evidence>
<dbReference type="InterPro" id="IPR011899">
    <property type="entry name" value="Glutaredoxin_euk/vir"/>
</dbReference>
<dbReference type="GO" id="GO:0005796">
    <property type="term" value="C:Golgi lumen"/>
    <property type="evidence" value="ECO:0007669"/>
    <property type="project" value="TreeGrafter"/>
</dbReference>
<comment type="caution">
    <text evidence="4">The sequence shown here is derived from an EMBL/GenBank/DDBJ whole genome shotgun (WGS) entry which is preliminary data.</text>
</comment>
<feature type="compositionally biased region" description="Basic and acidic residues" evidence="2">
    <location>
        <begin position="115"/>
        <end position="134"/>
    </location>
</feature>
<comment type="similarity">
    <text evidence="1">Belongs to the glutaredoxin family. Monothiol subfamily.</text>
</comment>
<dbReference type="GO" id="GO:0005801">
    <property type="term" value="C:cis-Golgi network"/>
    <property type="evidence" value="ECO:0007669"/>
    <property type="project" value="UniProtKB-ARBA"/>
</dbReference>
<evidence type="ECO:0000259" key="3">
    <source>
        <dbReference type="Pfam" id="PF00462"/>
    </source>
</evidence>